<organism evidence="1 2">
    <name type="scientific">Pseudomonas phage Bjorn</name>
    <dbReference type="NCBI Taxonomy" id="2079288"/>
    <lineage>
        <taxon>Viruses</taxon>
        <taxon>Duplodnaviria</taxon>
        <taxon>Heunggongvirae</taxon>
        <taxon>Uroviricota</taxon>
        <taxon>Caudoviricetes</taxon>
        <taxon>Bjornvirus</taxon>
        <taxon>Bjornvirus bjorn</taxon>
    </lineage>
</organism>
<proteinExistence type="predicted"/>
<protein>
    <recommendedName>
        <fullName evidence="3">Calcineurin-like phosphoesterase domain-containing protein</fullName>
    </recommendedName>
</protein>
<accession>A0A2K9VHK8</accession>
<evidence type="ECO:0000313" key="2">
    <source>
        <dbReference type="Proteomes" id="UP000240564"/>
    </source>
</evidence>
<dbReference type="SUPFAM" id="SSF56300">
    <property type="entry name" value="Metallo-dependent phosphatases"/>
    <property type="match status" value="1"/>
</dbReference>
<dbReference type="InterPro" id="IPR029052">
    <property type="entry name" value="Metallo-depent_PP-like"/>
</dbReference>
<keyword evidence="2" id="KW-1185">Reference proteome</keyword>
<dbReference type="OrthoDB" id="5553at10239"/>
<evidence type="ECO:0000313" key="1">
    <source>
        <dbReference type="EMBL" id="AUV61768.1"/>
    </source>
</evidence>
<evidence type="ECO:0008006" key="3">
    <source>
        <dbReference type="Google" id="ProtNLM"/>
    </source>
</evidence>
<dbReference type="Proteomes" id="UP000240564">
    <property type="component" value="Segment"/>
</dbReference>
<name>A0A2K9VHK8_9CAUD</name>
<dbReference type="EMBL" id="MG775259">
    <property type="protein sequence ID" value="AUV61768.1"/>
    <property type="molecule type" value="Genomic_DNA"/>
</dbReference>
<gene>
    <name evidence="1" type="ORF">PsPhBjorn_gp48</name>
</gene>
<reference evidence="1 2" key="1">
    <citation type="submission" date="2018-01" db="EMBL/GenBank/DDBJ databases">
        <title>Pseudomonas phages infecting Pseudomonas sp. isolated from Prunus avium.</title>
        <authorList>
            <person name="Colberg O."/>
            <person name="Byth Carstens A."/>
        </authorList>
    </citation>
    <scope>NUCLEOTIDE SEQUENCE [LARGE SCALE GENOMIC DNA]</scope>
</reference>
<sequence length="255" mass="28911">MASKILFIPDTQIRPDNLALNAPLLAAVGELIVSQRPDVIVHIGDHYDMFSLNSYDMKSRNRLTFDGDEVYADIEAGHQGMDILLGPLKALQARQRASKHKVYNPRLVFTMGNHEQRVDRFPELHSLVDLKSDLNDMGWEVYDYLEPVYIEGVAFCHYFYNPLSGRPFGGTAEYRLNKIKCSFVQGHEQTLKYATEYMNNGRVITGLVAGACYLHDEGYKGFQGNNHYRGCFFLNNTEGGTYDLEQVSAARLLGR</sequence>